<proteinExistence type="predicted"/>
<comment type="caution">
    <text evidence="1">The sequence shown here is derived from an EMBL/GenBank/DDBJ whole genome shotgun (WGS) entry which is preliminary data.</text>
</comment>
<sequence length="70" mass="8107">MFLINKDEMRVWHDKSRRDSLQTGFSGIADMIEDKLVRHPLIEYGGDLARISEERAACRINAPQGRVMFD</sequence>
<dbReference type="Proteomes" id="UP000219182">
    <property type="component" value="Unassembled WGS sequence"/>
</dbReference>
<name>A0A2A6FFA3_9HYPH</name>
<dbReference type="EMBL" id="NWQG01000073">
    <property type="protein sequence ID" value="PDQ20637.1"/>
    <property type="molecule type" value="Genomic_DNA"/>
</dbReference>
<dbReference type="AlphaFoldDB" id="A0A2A6FFA3"/>
<evidence type="ECO:0000313" key="1">
    <source>
        <dbReference type="EMBL" id="PDQ20637.1"/>
    </source>
</evidence>
<reference evidence="1 2" key="1">
    <citation type="submission" date="2017-09" db="EMBL/GenBank/DDBJ databases">
        <title>Mesorhizobum sanjuanii sp. nov. isolated from nodules of Lotus tenuis in saline-alkaline lowlands of Flooding Pampa.</title>
        <authorList>
            <person name="Sannazzaro A.I."/>
            <person name="Torres Tejerizo G.A."/>
            <person name="Fontana F."/>
            <person name="Cumpa Velazquez L.M."/>
            <person name="Hansen L."/>
            <person name="Pistorio M."/>
            <person name="Estrella M.J."/>
        </authorList>
    </citation>
    <scope>NUCLEOTIDE SEQUENCE [LARGE SCALE GENOMIC DNA]</scope>
    <source>
        <strain evidence="1 2">BSA136</strain>
    </source>
</reference>
<keyword evidence="2" id="KW-1185">Reference proteome</keyword>
<protein>
    <submittedName>
        <fullName evidence="1">Uncharacterized protein</fullName>
    </submittedName>
</protein>
<gene>
    <name evidence="1" type="ORF">CN311_13150</name>
</gene>
<organism evidence="1 2">
    <name type="scientific">Mesorhizobium sanjuanii</name>
    <dbReference type="NCBI Taxonomy" id="2037900"/>
    <lineage>
        <taxon>Bacteria</taxon>
        <taxon>Pseudomonadati</taxon>
        <taxon>Pseudomonadota</taxon>
        <taxon>Alphaproteobacteria</taxon>
        <taxon>Hyphomicrobiales</taxon>
        <taxon>Phyllobacteriaceae</taxon>
        <taxon>Mesorhizobium</taxon>
    </lineage>
</organism>
<evidence type="ECO:0000313" key="2">
    <source>
        <dbReference type="Proteomes" id="UP000219182"/>
    </source>
</evidence>
<accession>A0A2A6FFA3</accession>